<evidence type="ECO:0008006" key="4">
    <source>
        <dbReference type="Google" id="ProtNLM"/>
    </source>
</evidence>
<dbReference type="EMBL" id="CP139960">
    <property type="protein sequence ID" value="WQD38137.1"/>
    <property type="molecule type" value="Genomic_DNA"/>
</dbReference>
<name>A0ABZ0W4H0_9BACT</name>
<protein>
    <recommendedName>
        <fullName evidence="4">Rhamnogalacturonan lyase domain-containing protein</fullName>
    </recommendedName>
</protein>
<keyword evidence="1" id="KW-0732">Signal</keyword>
<reference evidence="2 3" key="1">
    <citation type="submission" date="2023-12" db="EMBL/GenBank/DDBJ databases">
        <title>Genome sequencing and assembly of bacterial species from a model synthetic community.</title>
        <authorList>
            <person name="Hogle S.L."/>
        </authorList>
    </citation>
    <scope>NUCLEOTIDE SEQUENCE [LARGE SCALE GENOMIC DNA]</scope>
    <source>
        <strain evidence="2 3">HAMBI_3031</strain>
    </source>
</reference>
<evidence type="ECO:0000256" key="1">
    <source>
        <dbReference type="SAM" id="SignalP"/>
    </source>
</evidence>
<feature type="signal peptide" evidence="1">
    <location>
        <begin position="1"/>
        <end position="19"/>
    </location>
</feature>
<dbReference type="Proteomes" id="UP001325680">
    <property type="component" value="Chromosome"/>
</dbReference>
<evidence type="ECO:0000313" key="3">
    <source>
        <dbReference type="Proteomes" id="UP001325680"/>
    </source>
</evidence>
<dbReference type="RefSeq" id="WP_114790879.1">
    <property type="nucleotide sequence ID" value="NZ_CP139960.1"/>
</dbReference>
<proteinExistence type="predicted"/>
<feature type="chain" id="PRO_5047117240" description="Rhamnogalacturonan lyase domain-containing protein" evidence="1">
    <location>
        <begin position="20"/>
        <end position="224"/>
    </location>
</feature>
<organism evidence="2 3">
    <name type="scientific">Niabella yanshanensis</name>
    <dbReference type="NCBI Taxonomy" id="577386"/>
    <lineage>
        <taxon>Bacteria</taxon>
        <taxon>Pseudomonadati</taxon>
        <taxon>Bacteroidota</taxon>
        <taxon>Chitinophagia</taxon>
        <taxon>Chitinophagales</taxon>
        <taxon>Chitinophagaceae</taxon>
        <taxon>Niabella</taxon>
    </lineage>
</organism>
<sequence>MKKILLFLLSGSIIAGINAQEQLPDFSVYKVGNNRVVVAWTHNYQGVKQISIQRSTDSLNYFKTVGTMPDPSLQQNGFPDATAPSDNMFYRIFVMFEGGKYISTKSKRPVVDSSGLADAYNSGNKSNTEVNLNPNFIPSGFVQSAYIFASTDRYVRVELPLDKRKYDIKFYAENGQPLFELNDIKEKRFKLDRSYFSTAGYINFELYADGRLLEKHKVFLPKDF</sequence>
<keyword evidence="3" id="KW-1185">Reference proteome</keyword>
<evidence type="ECO:0000313" key="2">
    <source>
        <dbReference type="EMBL" id="WQD38137.1"/>
    </source>
</evidence>
<gene>
    <name evidence="2" type="ORF">U0035_20935</name>
</gene>
<accession>A0ABZ0W4H0</accession>